<feature type="transmembrane region" description="Helical" evidence="7">
    <location>
        <begin position="231"/>
        <end position="252"/>
    </location>
</feature>
<reference evidence="11" key="1">
    <citation type="submission" date="2021-10" db="EMBL/GenBank/DDBJ databases">
        <title>Novel species in genus Arthrobacter.</title>
        <authorList>
            <person name="Liu Y."/>
        </authorList>
    </citation>
    <scope>NUCLEOTIDE SEQUENCE</scope>
    <source>
        <strain evidence="10">Zg-Y786</strain>
        <strain evidence="11">Zg-Y809</strain>
    </source>
</reference>
<evidence type="ECO:0000256" key="3">
    <source>
        <dbReference type="ARBA" id="ARBA00022475"/>
    </source>
</evidence>
<dbReference type="Gene3D" id="1.10.3720.10">
    <property type="entry name" value="MetI-like"/>
    <property type="match status" value="1"/>
</dbReference>
<name>A0A9X1S6T5_9MICC</name>
<evidence type="ECO:0000259" key="9">
    <source>
        <dbReference type="PROSITE" id="PS50928"/>
    </source>
</evidence>
<dbReference type="PANTHER" id="PTHR30193:SF37">
    <property type="entry name" value="INNER MEMBRANE ABC TRANSPORTER PERMEASE PROTEIN YCJO"/>
    <property type="match status" value="1"/>
</dbReference>
<dbReference type="InterPro" id="IPR051393">
    <property type="entry name" value="ABC_transporter_permease"/>
</dbReference>
<keyword evidence="5 7" id="KW-1133">Transmembrane helix</keyword>
<feature type="compositionally biased region" description="Polar residues" evidence="8">
    <location>
        <begin position="1"/>
        <end position="18"/>
    </location>
</feature>
<feature type="transmembrane region" description="Helical" evidence="7">
    <location>
        <begin position="278"/>
        <end position="300"/>
    </location>
</feature>
<evidence type="ECO:0000256" key="7">
    <source>
        <dbReference type="RuleBase" id="RU363032"/>
    </source>
</evidence>
<evidence type="ECO:0000256" key="1">
    <source>
        <dbReference type="ARBA" id="ARBA00004651"/>
    </source>
</evidence>
<evidence type="ECO:0000313" key="10">
    <source>
        <dbReference type="EMBL" id="MCC3266852.1"/>
    </source>
</evidence>
<evidence type="ECO:0000256" key="5">
    <source>
        <dbReference type="ARBA" id="ARBA00022989"/>
    </source>
</evidence>
<feature type="transmembrane region" description="Helical" evidence="7">
    <location>
        <begin position="32"/>
        <end position="59"/>
    </location>
</feature>
<comment type="subcellular location">
    <subcellularLocation>
        <location evidence="1 7">Cell membrane</location>
        <topology evidence="1 7">Multi-pass membrane protein</topology>
    </subcellularLocation>
</comment>
<dbReference type="AlphaFoldDB" id="A0A9X1S6T5"/>
<dbReference type="PROSITE" id="PS50928">
    <property type="entry name" value="ABC_TM1"/>
    <property type="match status" value="1"/>
</dbReference>
<dbReference type="Proteomes" id="UP001139264">
    <property type="component" value="Unassembled WGS sequence"/>
</dbReference>
<feature type="transmembrane region" description="Helical" evidence="7">
    <location>
        <begin position="126"/>
        <end position="146"/>
    </location>
</feature>
<feature type="transmembrane region" description="Helical" evidence="7">
    <location>
        <begin position="166"/>
        <end position="185"/>
    </location>
</feature>
<proteinExistence type="inferred from homology"/>
<feature type="transmembrane region" description="Helical" evidence="7">
    <location>
        <begin position="89"/>
        <end position="114"/>
    </location>
</feature>
<keyword evidence="6 7" id="KW-0472">Membrane</keyword>
<evidence type="ECO:0000313" key="13">
    <source>
        <dbReference type="Proteomes" id="UP001139264"/>
    </source>
</evidence>
<keyword evidence="2 7" id="KW-0813">Transport</keyword>
<gene>
    <name evidence="11" type="ORF">LJ751_12490</name>
    <name evidence="10" type="ORF">LJ752_12475</name>
</gene>
<dbReference type="EMBL" id="JAJFZP010000010">
    <property type="protein sequence ID" value="MCC3270163.1"/>
    <property type="molecule type" value="Genomic_DNA"/>
</dbReference>
<organism evidence="11 13">
    <name type="scientific">Arthrobacter gengyunqii</name>
    <dbReference type="NCBI Taxonomy" id="2886940"/>
    <lineage>
        <taxon>Bacteria</taxon>
        <taxon>Bacillati</taxon>
        <taxon>Actinomycetota</taxon>
        <taxon>Actinomycetes</taxon>
        <taxon>Micrococcales</taxon>
        <taxon>Micrococcaceae</taxon>
        <taxon>Arthrobacter</taxon>
    </lineage>
</organism>
<accession>A0A9X1S6T5</accession>
<feature type="domain" description="ABC transmembrane type-1" evidence="9">
    <location>
        <begin position="89"/>
        <end position="299"/>
    </location>
</feature>
<comment type="similarity">
    <text evidence="7">Belongs to the binding-protein-dependent transport system permease family.</text>
</comment>
<evidence type="ECO:0000256" key="4">
    <source>
        <dbReference type="ARBA" id="ARBA00022692"/>
    </source>
</evidence>
<dbReference type="InterPro" id="IPR035906">
    <property type="entry name" value="MetI-like_sf"/>
</dbReference>
<evidence type="ECO:0000256" key="6">
    <source>
        <dbReference type="ARBA" id="ARBA00023136"/>
    </source>
</evidence>
<keyword evidence="4 7" id="KW-0812">Transmembrane</keyword>
<dbReference type="EMBL" id="JAJFZQ010000006">
    <property type="protein sequence ID" value="MCC3266852.1"/>
    <property type="molecule type" value="Genomic_DNA"/>
</dbReference>
<feature type="region of interest" description="Disordered" evidence="8">
    <location>
        <begin position="1"/>
        <end position="27"/>
    </location>
</feature>
<dbReference type="GO" id="GO:0055085">
    <property type="term" value="P:transmembrane transport"/>
    <property type="evidence" value="ECO:0007669"/>
    <property type="project" value="InterPro"/>
</dbReference>
<dbReference type="RefSeq" id="WP_227891659.1">
    <property type="nucleotide sequence ID" value="NZ_CP095461.1"/>
</dbReference>
<sequence length="315" mass="33970">MTTLNPPRSASPEGSTANRPARGGREHKTRPGFLWTLPATVFFSLFAVVPLIAVVLLSFSSWRGIGDPKFVGLENWQELAGDSVMIQSLWLSLLFIVLGVLTQTPISILLGVWAAGEQRNRAVLSAIYFVPLLLSSAAISVLWRALLDPNFGIPGQLSWLFGDGNLFGNQSTAIAVIIFVGMWQFTPFHTLIYQGAAKSVPAVLYQAAEVDGAGRVRAFFSITLPQMRNSIITSVILMVVGGLTTFETVLILTDGGPGTATTITAFYMYEQAFQRFDFGVGAAVALVLVVVATAISLIMVKVSGYDKMRSTMEGL</sequence>
<dbReference type="SUPFAM" id="SSF161098">
    <property type="entry name" value="MetI-like"/>
    <property type="match status" value="1"/>
</dbReference>
<evidence type="ECO:0000313" key="11">
    <source>
        <dbReference type="EMBL" id="MCC3270163.1"/>
    </source>
</evidence>
<dbReference type="Proteomes" id="UP001139168">
    <property type="component" value="Unassembled WGS sequence"/>
</dbReference>
<keyword evidence="3" id="KW-1003">Cell membrane</keyword>
<dbReference type="CDD" id="cd06261">
    <property type="entry name" value="TM_PBP2"/>
    <property type="match status" value="1"/>
</dbReference>
<dbReference type="Pfam" id="PF00528">
    <property type="entry name" value="BPD_transp_1"/>
    <property type="match status" value="1"/>
</dbReference>
<dbReference type="GO" id="GO:0005886">
    <property type="term" value="C:plasma membrane"/>
    <property type="evidence" value="ECO:0007669"/>
    <property type="project" value="UniProtKB-SubCell"/>
</dbReference>
<dbReference type="PANTHER" id="PTHR30193">
    <property type="entry name" value="ABC TRANSPORTER PERMEASE PROTEIN"/>
    <property type="match status" value="1"/>
</dbReference>
<evidence type="ECO:0000256" key="2">
    <source>
        <dbReference type="ARBA" id="ARBA00022448"/>
    </source>
</evidence>
<evidence type="ECO:0000256" key="8">
    <source>
        <dbReference type="SAM" id="MobiDB-lite"/>
    </source>
</evidence>
<keyword evidence="12" id="KW-1185">Reference proteome</keyword>
<dbReference type="InterPro" id="IPR000515">
    <property type="entry name" value="MetI-like"/>
</dbReference>
<evidence type="ECO:0000313" key="12">
    <source>
        <dbReference type="Proteomes" id="UP001139168"/>
    </source>
</evidence>
<comment type="caution">
    <text evidence="11">The sequence shown here is derived from an EMBL/GenBank/DDBJ whole genome shotgun (WGS) entry which is preliminary data.</text>
</comment>
<protein>
    <submittedName>
        <fullName evidence="11">Sugar ABC transporter permease</fullName>
    </submittedName>
</protein>